<evidence type="ECO:0000313" key="10">
    <source>
        <dbReference type="EMBL" id="OOL19755.1"/>
    </source>
</evidence>
<evidence type="ECO:0008006" key="12">
    <source>
        <dbReference type="Google" id="ProtNLM"/>
    </source>
</evidence>
<evidence type="ECO:0000256" key="8">
    <source>
        <dbReference type="ARBA" id="ARBA00034708"/>
    </source>
</evidence>
<dbReference type="RefSeq" id="WP_077395579.1">
    <property type="nucleotide sequence ID" value="NZ_JATM01000001.1"/>
</dbReference>
<dbReference type="PANTHER" id="PTHR33281">
    <property type="entry name" value="UPF0187 PROTEIN YNEE"/>
    <property type="match status" value="1"/>
</dbReference>
<dbReference type="GO" id="GO:0005254">
    <property type="term" value="F:chloride channel activity"/>
    <property type="evidence" value="ECO:0007669"/>
    <property type="project" value="InterPro"/>
</dbReference>
<keyword evidence="7 9" id="KW-0472">Membrane</keyword>
<organism evidence="10 11">
    <name type="scientific">Bombella intestini</name>
    <dbReference type="NCBI Taxonomy" id="1539051"/>
    <lineage>
        <taxon>Bacteria</taxon>
        <taxon>Pseudomonadati</taxon>
        <taxon>Pseudomonadota</taxon>
        <taxon>Alphaproteobacteria</taxon>
        <taxon>Acetobacterales</taxon>
        <taxon>Acetobacteraceae</taxon>
        <taxon>Bombella</taxon>
    </lineage>
</organism>
<evidence type="ECO:0000256" key="6">
    <source>
        <dbReference type="ARBA" id="ARBA00023065"/>
    </source>
</evidence>
<protein>
    <recommendedName>
        <fullName evidence="12">Bestrophin</fullName>
    </recommendedName>
</protein>
<comment type="similarity">
    <text evidence="8">Belongs to the anion channel-forming bestrophin (TC 1.A.46) family.</text>
</comment>
<dbReference type="GO" id="GO:0005886">
    <property type="term" value="C:plasma membrane"/>
    <property type="evidence" value="ECO:0007669"/>
    <property type="project" value="UniProtKB-SubCell"/>
</dbReference>
<keyword evidence="4 9" id="KW-0812">Transmembrane</keyword>
<evidence type="ECO:0000256" key="1">
    <source>
        <dbReference type="ARBA" id="ARBA00004651"/>
    </source>
</evidence>
<comment type="caution">
    <text evidence="10">The sequence shown here is derived from an EMBL/GenBank/DDBJ whole genome shotgun (WGS) entry which is preliminary data.</text>
</comment>
<keyword evidence="3" id="KW-1003">Cell membrane</keyword>
<evidence type="ECO:0000256" key="3">
    <source>
        <dbReference type="ARBA" id="ARBA00022475"/>
    </source>
</evidence>
<feature type="transmembrane region" description="Helical" evidence="9">
    <location>
        <begin position="20"/>
        <end position="38"/>
    </location>
</feature>
<reference evidence="10 11" key="1">
    <citation type="journal article" date="2016" name="PLoS ONE">
        <title>Whole-Genome Sequence Analysis of Bombella intestini LMG 28161T, a Novel Acetic Acid Bacterium Isolated from the Crop of a Red-Tailed Bumble Bee, Bombus lapidarius.</title>
        <authorList>
            <person name="Li L."/>
            <person name="Illeghems K."/>
            <person name="Van Kerrebroeck S."/>
            <person name="Borremans W."/>
            <person name="Cleenwerck I."/>
            <person name="Smagghe G."/>
            <person name="De Vuyst L."/>
            <person name="Vandamme P."/>
        </authorList>
    </citation>
    <scope>NUCLEOTIDE SEQUENCE [LARGE SCALE GENOMIC DNA]</scope>
    <source>
        <strain evidence="10 11">R-52487</strain>
    </source>
</reference>
<accession>A0A1S8GRZ4</accession>
<evidence type="ECO:0000256" key="2">
    <source>
        <dbReference type="ARBA" id="ARBA00022448"/>
    </source>
</evidence>
<dbReference type="Pfam" id="PF25539">
    <property type="entry name" value="Bestrophin_2"/>
    <property type="match status" value="1"/>
</dbReference>
<keyword evidence="6" id="KW-0406">Ion transport</keyword>
<dbReference type="EMBL" id="JATM01000001">
    <property type="protein sequence ID" value="OOL19755.1"/>
    <property type="molecule type" value="Genomic_DNA"/>
</dbReference>
<dbReference type="Proteomes" id="UP000200980">
    <property type="component" value="Unassembled WGS sequence"/>
</dbReference>
<sequence>MIIKRRYGLSILFREILPPLIILTGWDCVVVILFQIFHQEWMEQPALPFSLMGSALAIFLGIRNNAAYARWWEGRTLWGAITNNCRSFAREVESLLGGQPSLVRSMAAYPYILKSSLSGNEPDAAIQALLDEDTYRFVFSCGNPANALLYRIGQEVHRLVEERHIDGAVHGTVDRILSDLANAQGGLERIRNTPLPVQYSLLPKVITHLFCILLPLSAVQTLGWITPLGSSIIGVLFQMLDRSGQNLQEPFKVSPHSLPMLTMSRTIERDLLQPLGQESLPLPQPRFGQLP</sequence>
<evidence type="ECO:0000256" key="5">
    <source>
        <dbReference type="ARBA" id="ARBA00022989"/>
    </source>
</evidence>
<keyword evidence="2" id="KW-0813">Transport</keyword>
<evidence type="ECO:0000256" key="4">
    <source>
        <dbReference type="ARBA" id="ARBA00022692"/>
    </source>
</evidence>
<evidence type="ECO:0000256" key="7">
    <source>
        <dbReference type="ARBA" id="ARBA00023136"/>
    </source>
</evidence>
<gene>
    <name evidence="10" type="ORF">AL01_01985</name>
</gene>
<comment type="subcellular location">
    <subcellularLocation>
        <location evidence="1">Cell membrane</location>
        <topology evidence="1">Multi-pass membrane protein</topology>
    </subcellularLocation>
</comment>
<evidence type="ECO:0000313" key="11">
    <source>
        <dbReference type="Proteomes" id="UP000200980"/>
    </source>
</evidence>
<evidence type="ECO:0000256" key="9">
    <source>
        <dbReference type="SAM" id="Phobius"/>
    </source>
</evidence>
<dbReference type="InterPro" id="IPR044669">
    <property type="entry name" value="YneE/VCCN1/2-like"/>
</dbReference>
<proteinExistence type="inferred from homology"/>
<dbReference type="OrthoDB" id="445589at2"/>
<feature type="transmembrane region" description="Helical" evidence="9">
    <location>
        <begin position="44"/>
        <end position="62"/>
    </location>
</feature>
<keyword evidence="11" id="KW-1185">Reference proteome</keyword>
<keyword evidence="5 9" id="KW-1133">Transmembrane helix</keyword>
<dbReference type="PANTHER" id="PTHR33281:SF19">
    <property type="entry name" value="VOLTAGE-DEPENDENT ANION CHANNEL-FORMING PROTEIN YNEE"/>
    <property type="match status" value="1"/>
</dbReference>
<name>A0A1S8GRZ4_9PROT</name>
<dbReference type="AlphaFoldDB" id="A0A1S8GRZ4"/>
<dbReference type="STRING" id="1539051.AL01_01985"/>